<dbReference type="EMBL" id="JBFDAA010000010">
    <property type="protein sequence ID" value="KAL1124447.1"/>
    <property type="molecule type" value="Genomic_DNA"/>
</dbReference>
<dbReference type="Proteomes" id="UP001558652">
    <property type="component" value="Unassembled WGS sequence"/>
</dbReference>
<evidence type="ECO:0000313" key="1">
    <source>
        <dbReference type="EMBL" id="KAL1124447.1"/>
    </source>
</evidence>
<reference evidence="1 2" key="1">
    <citation type="submission" date="2024-07" db="EMBL/GenBank/DDBJ databases">
        <title>Chromosome-level genome assembly of the water stick insect Ranatra chinensis (Heteroptera: Nepidae).</title>
        <authorList>
            <person name="Liu X."/>
        </authorList>
    </citation>
    <scope>NUCLEOTIDE SEQUENCE [LARGE SCALE GENOMIC DNA]</scope>
    <source>
        <strain evidence="1">Cailab_2021Rc</strain>
        <tissue evidence="1">Muscle</tissue>
    </source>
</reference>
<sequence>MDDGERVYVVIGRSYTGHPEVKVVPKNGLYDIVASVSLQPNLEASTTFECILRIPETDYSVTRALPLTPESLRIAESSGVDLCLWRSYRQRPSERRMLTFEDVSNMGSETLKLHST</sequence>
<gene>
    <name evidence="1" type="ORF">AAG570_001073</name>
</gene>
<proteinExistence type="predicted"/>
<dbReference type="AlphaFoldDB" id="A0ABD0YPN8"/>
<comment type="caution">
    <text evidence="1">The sequence shown here is derived from an EMBL/GenBank/DDBJ whole genome shotgun (WGS) entry which is preliminary data.</text>
</comment>
<accession>A0ABD0YPN8</accession>
<name>A0ABD0YPN8_9HEMI</name>
<protein>
    <submittedName>
        <fullName evidence="1">Uncharacterized protein</fullName>
    </submittedName>
</protein>
<evidence type="ECO:0000313" key="2">
    <source>
        <dbReference type="Proteomes" id="UP001558652"/>
    </source>
</evidence>
<organism evidence="1 2">
    <name type="scientific">Ranatra chinensis</name>
    <dbReference type="NCBI Taxonomy" id="642074"/>
    <lineage>
        <taxon>Eukaryota</taxon>
        <taxon>Metazoa</taxon>
        <taxon>Ecdysozoa</taxon>
        <taxon>Arthropoda</taxon>
        <taxon>Hexapoda</taxon>
        <taxon>Insecta</taxon>
        <taxon>Pterygota</taxon>
        <taxon>Neoptera</taxon>
        <taxon>Paraneoptera</taxon>
        <taxon>Hemiptera</taxon>
        <taxon>Heteroptera</taxon>
        <taxon>Panheteroptera</taxon>
        <taxon>Nepomorpha</taxon>
        <taxon>Nepidae</taxon>
        <taxon>Ranatrinae</taxon>
        <taxon>Ranatra</taxon>
    </lineage>
</organism>
<keyword evidence="2" id="KW-1185">Reference proteome</keyword>